<reference evidence="2 3" key="1">
    <citation type="submission" date="2016-11" db="EMBL/GenBank/DDBJ databases">
        <title>Draft Genome Assembly of Colletotrichum chlorophyti a pathogen of herbaceous plants.</title>
        <authorList>
            <person name="Gan P."/>
            <person name="Narusaka M."/>
            <person name="Tsushima A."/>
            <person name="Narusaka Y."/>
            <person name="Takano Y."/>
            <person name="Shirasu K."/>
        </authorList>
    </citation>
    <scope>NUCLEOTIDE SEQUENCE [LARGE SCALE GENOMIC DNA]</scope>
    <source>
        <strain evidence="2 3">NTL11</strain>
    </source>
</reference>
<evidence type="ECO:0000256" key="1">
    <source>
        <dbReference type="SAM" id="SignalP"/>
    </source>
</evidence>
<feature type="chain" id="PRO_5012277045" description="Celp0028 effector like protein" evidence="1">
    <location>
        <begin position="16"/>
        <end position="253"/>
    </location>
</feature>
<protein>
    <recommendedName>
        <fullName evidence="4">Celp0028 effector like protein</fullName>
    </recommendedName>
</protein>
<name>A0A1Q8S960_9PEZI</name>
<gene>
    <name evidence="2" type="ORF">CCHL11_02624</name>
</gene>
<dbReference type="OrthoDB" id="4831122at2759"/>
<evidence type="ECO:0008006" key="4">
    <source>
        <dbReference type="Google" id="ProtNLM"/>
    </source>
</evidence>
<keyword evidence="1" id="KW-0732">Signal</keyword>
<comment type="caution">
    <text evidence="2">The sequence shown here is derived from an EMBL/GenBank/DDBJ whole genome shotgun (WGS) entry which is preliminary data.</text>
</comment>
<feature type="signal peptide" evidence="1">
    <location>
        <begin position="1"/>
        <end position="15"/>
    </location>
</feature>
<sequence>MRFLLSLALCAFSTAAPTVNTVKESAESLVASITPVNLSHDDVILYGVNGEYKVIKEQEFNNLTSSGVLTYGNDDDTLAARDLDSALLEARQNCPGLNQEFVVDKETDFLDWDVQMSPAIGAIQAPVTIAITRGYQVANSLTIGGSATGSYKWLSVALKADYDWTWTTIDTNMITYTVPQGNYGVVISQPWTHRKTGRIFTSCTTDNWQTSPYQADTHTSQQFGQFNWVKGVFRLCASPKYPVPFCSGNGEHR</sequence>
<accession>A0A1Q8S960</accession>
<dbReference type="AlphaFoldDB" id="A0A1Q8S960"/>
<dbReference type="Proteomes" id="UP000186583">
    <property type="component" value="Unassembled WGS sequence"/>
</dbReference>
<evidence type="ECO:0000313" key="2">
    <source>
        <dbReference type="EMBL" id="OLN97911.1"/>
    </source>
</evidence>
<evidence type="ECO:0000313" key="3">
    <source>
        <dbReference type="Proteomes" id="UP000186583"/>
    </source>
</evidence>
<proteinExistence type="predicted"/>
<keyword evidence="3" id="KW-1185">Reference proteome</keyword>
<organism evidence="2 3">
    <name type="scientific">Colletotrichum chlorophyti</name>
    <dbReference type="NCBI Taxonomy" id="708187"/>
    <lineage>
        <taxon>Eukaryota</taxon>
        <taxon>Fungi</taxon>
        <taxon>Dikarya</taxon>
        <taxon>Ascomycota</taxon>
        <taxon>Pezizomycotina</taxon>
        <taxon>Sordariomycetes</taxon>
        <taxon>Hypocreomycetidae</taxon>
        <taxon>Glomerellales</taxon>
        <taxon>Glomerellaceae</taxon>
        <taxon>Colletotrichum</taxon>
    </lineage>
</organism>
<dbReference type="EMBL" id="MPGH01000002">
    <property type="protein sequence ID" value="OLN97911.1"/>
    <property type="molecule type" value="Genomic_DNA"/>
</dbReference>